<dbReference type="Gene3D" id="2.40.260.10">
    <property type="entry name" value="Sortase"/>
    <property type="match status" value="1"/>
</dbReference>
<sequence length="225" mass="23371">MTQHARARHRTAVAGLLLLLPLVGCAGGTAAPAAAPPVSTTPAPAASATPTPRPTASAAPVPEVPTTRATLRPAADPGPAPVRFTAGDVAIDLPVRPYGVGEDGLMLLPETVREVAWYAFSARPGDRAGTTVLAAHVDTVADGLGPFANLRDLDEGDELTVTDADDRVRRYAVTDVEKVAKAEVPLDRVFRRDGDPALVVITCGGSFDRGRGYSDNVVVTARPVR</sequence>
<gene>
    <name evidence="4" type="ORF">JOF54_000784</name>
</gene>
<feature type="region of interest" description="Disordered" evidence="2">
    <location>
        <begin position="30"/>
        <end position="81"/>
    </location>
</feature>
<evidence type="ECO:0000256" key="2">
    <source>
        <dbReference type="SAM" id="MobiDB-lite"/>
    </source>
</evidence>
<dbReference type="RefSeq" id="WP_210053155.1">
    <property type="nucleotide sequence ID" value="NZ_BAAAMH010000021.1"/>
</dbReference>
<feature type="chain" id="PRO_5045875305" evidence="3">
    <location>
        <begin position="27"/>
        <end position="225"/>
    </location>
</feature>
<reference evidence="4 5" key="1">
    <citation type="submission" date="2021-03" db="EMBL/GenBank/DDBJ databases">
        <title>Sequencing the genomes of 1000 actinobacteria strains.</title>
        <authorList>
            <person name="Klenk H.-P."/>
        </authorList>
    </citation>
    <scope>NUCLEOTIDE SEQUENCE [LARGE SCALE GENOMIC DNA]</scope>
    <source>
        <strain evidence="4 5">DSM 12936</strain>
    </source>
</reference>
<evidence type="ECO:0000256" key="1">
    <source>
        <dbReference type="ARBA" id="ARBA00022801"/>
    </source>
</evidence>
<dbReference type="CDD" id="cd05829">
    <property type="entry name" value="Sortase_F"/>
    <property type="match status" value="1"/>
</dbReference>
<dbReference type="InterPro" id="IPR023365">
    <property type="entry name" value="Sortase_dom-sf"/>
</dbReference>
<evidence type="ECO:0000313" key="4">
    <source>
        <dbReference type="EMBL" id="MBP2415862.1"/>
    </source>
</evidence>
<dbReference type="Pfam" id="PF04203">
    <property type="entry name" value="Sortase"/>
    <property type="match status" value="1"/>
</dbReference>
<protein>
    <submittedName>
        <fullName evidence="4">LPXTG-site transpeptidase (Sortase) family protein</fullName>
    </submittedName>
</protein>
<organism evidence="4 5">
    <name type="scientific">Microlunatus capsulatus</name>
    <dbReference type="NCBI Taxonomy" id="99117"/>
    <lineage>
        <taxon>Bacteria</taxon>
        <taxon>Bacillati</taxon>
        <taxon>Actinomycetota</taxon>
        <taxon>Actinomycetes</taxon>
        <taxon>Propionibacteriales</taxon>
        <taxon>Propionibacteriaceae</taxon>
        <taxon>Microlunatus</taxon>
    </lineage>
</organism>
<keyword evidence="1" id="KW-0378">Hydrolase</keyword>
<keyword evidence="3" id="KW-0732">Signal</keyword>
<dbReference type="InterPro" id="IPR005754">
    <property type="entry name" value="Sortase"/>
</dbReference>
<proteinExistence type="predicted"/>
<dbReference type="EMBL" id="JAGIOB010000001">
    <property type="protein sequence ID" value="MBP2415862.1"/>
    <property type="molecule type" value="Genomic_DNA"/>
</dbReference>
<name>A0ABS4Z476_9ACTN</name>
<feature type="compositionally biased region" description="Low complexity" evidence="2">
    <location>
        <begin position="30"/>
        <end position="61"/>
    </location>
</feature>
<dbReference type="Proteomes" id="UP000758168">
    <property type="component" value="Unassembled WGS sequence"/>
</dbReference>
<dbReference type="InterPro" id="IPR042001">
    <property type="entry name" value="Sortase_F"/>
</dbReference>
<accession>A0ABS4Z476</accession>
<feature type="signal peptide" evidence="3">
    <location>
        <begin position="1"/>
        <end position="26"/>
    </location>
</feature>
<evidence type="ECO:0000256" key="3">
    <source>
        <dbReference type="SAM" id="SignalP"/>
    </source>
</evidence>
<keyword evidence="5" id="KW-1185">Reference proteome</keyword>
<comment type="caution">
    <text evidence="4">The sequence shown here is derived from an EMBL/GenBank/DDBJ whole genome shotgun (WGS) entry which is preliminary data.</text>
</comment>
<dbReference type="SUPFAM" id="SSF63817">
    <property type="entry name" value="Sortase"/>
    <property type="match status" value="1"/>
</dbReference>
<evidence type="ECO:0000313" key="5">
    <source>
        <dbReference type="Proteomes" id="UP000758168"/>
    </source>
</evidence>